<dbReference type="EMBL" id="LPWD01000021">
    <property type="protein sequence ID" value="ODS04066.1"/>
    <property type="molecule type" value="Genomic_DNA"/>
</dbReference>
<reference evidence="1 2" key="1">
    <citation type="journal article" date="2016" name="Environ. Microbiol.">
        <title>New Methyloceanibacter diversity from North Sea sediments includes methanotroph containing solely the soluble methane monooxygenase.</title>
        <authorList>
            <person name="Vekeman B."/>
            <person name="Kerckhof F.M."/>
            <person name="Cremers G."/>
            <person name="de Vos P."/>
            <person name="Vandamme P."/>
            <person name="Boon N."/>
            <person name="Op den Camp H.J."/>
            <person name="Heylen K."/>
        </authorList>
    </citation>
    <scope>NUCLEOTIDE SEQUENCE [LARGE SCALE GENOMIC DNA]</scope>
    <source>
        <strain evidence="1 2">R-67177</strain>
    </source>
</reference>
<organism evidence="1 2">
    <name type="scientific">Methyloceanibacter marginalis</name>
    <dbReference type="NCBI Taxonomy" id="1774971"/>
    <lineage>
        <taxon>Bacteria</taxon>
        <taxon>Pseudomonadati</taxon>
        <taxon>Pseudomonadota</taxon>
        <taxon>Alphaproteobacteria</taxon>
        <taxon>Hyphomicrobiales</taxon>
        <taxon>Hyphomicrobiaceae</taxon>
        <taxon>Methyloceanibacter</taxon>
    </lineage>
</organism>
<dbReference type="OrthoDB" id="356681at2"/>
<dbReference type="Gene3D" id="3.60.21.10">
    <property type="match status" value="1"/>
</dbReference>
<keyword evidence="2" id="KW-1185">Reference proteome</keyword>
<dbReference type="SUPFAM" id="SSF56300">
    <property type="entry name" value="Metallo-dependent phosphatases"/>
    <property type="match status" value="1"/>
</dbReference>
<dbReference type="GO" id="GO:0016787">
    <property type="term" value="F:hydrolase activity"/>
    <property type="evidence" value="ECO:0007669"/>
    <property type="project" value="InterPro"/>
</dbReference>
<protein>
    <submittedName>
        <fullName evidence="1">Uncharacterized protein</fullName>
    </submittedName>
</protein>
<proteinExistence type="predicted"/>
<dbReference type="RefSeq" id="WP_069622734.1">
    <property type="nucleotide sequence ID" value="NZ_LPWD01000021.1"/>
</dbReference>
<accession>A0A1E3WE60</accession>
<comment type="caution">
    <text evidence="1">The sequence shown here is derived from an EMBL/GenBank/DDBJ whole genome shotgun (WGS) entry which is preliminary data.</text>
</comment>
<gene>
    <name evidence="1" type="ORF">AUC71_06125</name>
</gene>
<evidence type="ECO:0000313" key="1">
    <source>
        <dbReference type="EMBL" id="ODS04066.1"/>
    </source>
</evidence>
<dbReference type="AlphaFoldDB" id="A0A1E3WE60"/>
<name>A0A1E3WE60_9HYPH</name>
<dbReference type="PANTHER" id="PTHR37523">
    <property type="entry name" value="METALLOPHOSPHOESTERASE"/>
    <property type="match status" value="1"/>
</dbReference>
<dbReference type="Proteomes" id="UP000095042">
    <property type="component" value="Unassembled WGS sequence"/>
</dbReference>
<sequence>MFWKKKNKSGDGQVKIFFASDLHGSNVCFKKFVNSAKFYGADVLVLGGDLTGKAVIPIAEQQDGSYLAFQHGESVRITGQGELDDFVKRQGNMGFYPAVISEAEYQRLKSDPTAQEELFKRLVLERVHEWAAFAEEKLKGTEIPFVALPGNDDFWEIDEILTQAAHVDFNEMRVCDFKGGYQMLFCGGSTPTPWDTEREYSEAQYVERFAELLPQVRDMSRCIFNVHVPPHGTALDACPKLDDNMQVVYEMGLPAQIHAGCETLNDIIKEHQPLLGLHGHIHEGRAKINIGETVCINPGSVYPEGILQGAMIILEDGKIAQTNLTQG</sequence>
<dbReference type="PANTHER" id="PTHR37523:SF1">
    <property type="entry name" value="CALCINEURIN-LIKE PHOSPHOESTERASE DOMAIN-CONTAINING PROTEIN"/>
    <property type="match status" value="1"/>
</dbReference>
<dbReference type="InterPro" id="IPR029052">
    <property type="entry name" value="Metallo-depent_PP-like"/>
</dbReference>
<evidence type="ECO:0000313" key="2">
    <source>
        <dbReference type="Proteomes" id="UP000095042"/>
    </source>
</evidence>